<comment type="caution">
    <text evidence="4">The sequence shown here is derived from an EMBL/GenBank/DDBJ whole genome shotgun (WGS) entry which is preliminary data.</text>
</comment>
<dbReference type="Proteomes" id="UP001500394">
    <property type="component" value="Unassembled WGS sequence"/>
</dbReference>
<keyword evidence="1" id="KW-0808">Transferase</keyword>
<name>A0ABP8R0D8_9SPHI</name>
<dbReference type="InterPro" id="IPR028098">
    <property type="entry name" value="Glyco_trans_4-like_N"/>
</dbReference>
<keyword evidence="5" id="KW-1185">Reference proteome</keyword>
<dbReference type="InterPro" id="IPR001296">
    <property type="entry name" value="Glyco_trans_1"/>
</dbReference>
<protein>
    <submittedName>
        <fullName evidence="4">Glycosyltransferase family 4 protein</fullName>
    </submittedName>
</protein>
<feature type="domain" description="Glycosyltransferase subfamily 4-like N-terminal" evidence="3">
    <location>
        <begin position="18"/>
        <end position="179"/>
    </location>
</feature>
<dbReference type="Gene3D" id="3.40.50.2000">
    <property type="entry name" value="Glycogen Phosphorylase B"/>
    <property type="match status" value="2"/>
</dbReference>
<sequence length="402" mass="46049">MKVIYLHQYFKTPSENGGTRSYDLAKSFVQSGYYVYMVTTTSNEKYKNTRWKVEMCDGIEVHYLYLPYDNSMSYFERCIAFLKFMILASVRLLKIKGDLLLATSTPLTIGIPALLKKTLHKTPLVFEVRDVWPEAVIAVGAVKNRLVQKVLYLLEKLIYNKSDIIVPLSVDMKKSITARYPYLERKIPFVVENIAEVNRFSMTEKINLKEWLGVEPRFSILYAGTFGKVNNIHYVIELASRVIQLDSSICFILMGSGSEKNEIIEIAKKRGLFNKNVFFPDPVSKRDLDKIYSSVSMGSSFVAPIQELWANSANKFFDTLAAGKPVLINHYGWQADVIENRNIGYVLPPSLDDKAVSKFVEYSKDINLHREQEQNSRTVAISEYSLEVASSKYLKIFNKIHV</sequence>
<gene>
    <name evidence="4" type="ORF">GCM10023173_11880</name>
</gene>
<proteinExistence type="predicted"/>
<dbReference type="EMBL" id="BAABGR010000015">
    <property type="protein sequence ID" value="GAA4514829.1"/>
    <property type="molecule type" value="Genomic_DNA"/>
</dbReference>
<dbReference type="Pfam" id="PF00534">
    <property type="entry name" value="Glycos_transf_1"/>
    <property type="match status" value="1"/>
</dbReference>
<dbReference type="SUPFAM" id="SSF53756">
    <property type="entry name" value="UDP-Glycosyltransferase/glycogen phosphorylase"/>
    <property type="match status" value="1"/>
</dbReference>
<feature type="domain" description="Glycosyl transferase family 1" evidence="2">
    <location>
        <begin position="215"/>
        <end position="377"/>
    </location>
</feature>
<evidence type="ECO:0000259" key="3">
    <source>
        <dbReference type="Pfam" id="PF13579"/>
    </source>
</evidence>
<organism evidence="4 5">
    <name type="scientific">Sphingobacterium thermophilum</name>
    <dbReference type="NCBI Taxonomy" id="768534"/>
    <lineage>
        <taxon>Bacteria</taxon>
        <taxon>Pseudomonadati</taxon>
        <taxon>Bacteroidota</taxon>
        <taxon>Sphingobacteriia</taxon>
        <taxon>Sphingobacteriales</taxon>
        <taxon>Sphingobacteriaceae</taxon>
        <taxon>Sphingobacterium</taxon>
    </lineage>
</organism>
<evidence type="ECO:0000313" key="5">
    <source>
        <dbReference type="Proteomes" id="UP001500394"/>
    </source>
</evidence>
<dbReference type="Pfam" id="PF13579">
    <property type="entry name" value="Glyco_trans_4_4"/>
    <property type="match status" value="1"/>
</dbReference>
<evidence type="ECO:0000313" key="4">
    <source>
        <dbReference type="EMBL" id="GAA4514829.1"/>
    </source>
</evidence>
<evidence type="ECO:0000256" key="1">
    <source>
        <dbReference type="ARBA" id="ARBA00022679"/>
    </source>
</evidence>
<dbReference type="PANTHER" id="PTHR46401:SF2">
    <property type="entry name" value="GLYCOSYLTRANSFERASE WBBK-RELATED"/>
    <property type="match status" value="1"/>
</dbReference>
<dbReference type="PANTHER" id="PTHR46401">
    <property type="entry name" value="GLYCOSYLTRANSFERASE WBBK-RELATED"/>
    <property type="match status" value="1"/>
</dbReference>
<dbReference type="CDD" id="cd03794">
    <property type="entry name" value="GT4_WbuB-like"/>
    <property type="match status" value="1"/>
</dbReference>
<reference evidence="5" key="1">
    <citation type="journal article" date="2019" name="Int. J. Syst. Evol. Microbiol.">
        <title>The Global Catalogue of Microorganisms (GCM) 10K type strain sequencing project: providing services to taxonomists for standard genome sequencing and annotation.</title>
        <authorList>
            <consortium name="The Broad Institute Genomics Platform"/>
            <consortium name="The Broad Institute Genome Sequencing Center for Infectious Disease"/>
            <person name="Wu L."/>
            <person name="Ma J."/>
        </authorList>
    </citation>
    <scope>NUCLEOTIDE SEQUENCE [LARGE SCALE GENOMIC DNA]</scope>
    <source>
        <strain evidence="5">JCM 17858</strain>
    </source>
</reference>
<accession>A0ABP8R0D8</accession>
<evidence type="ECO:0000259" key="2">
    <source>
        <dbReference type="Pfam" id="PF00534"/>
    </source>
</evidence>
<dbReference type="RefSeq" id="WP_345066067.1">
    <property type="nucleotide sequence ID" value="NZ_BAABGR010000015.1"/>
</dbReference>